<dbReference type="PROSITE" id="PS50088">
    <property type="entry name" value="ANK_REPEAT"/>
    <property type="match status" value="2"/>
</dbReference>
<evidence type="ECO:0000256" key="2">
    <source>
        <dbReference type="ARBA" id="ARBA00023043"/>
    </source>
</evidence>
<dbReference type="PANTHER" id="PTHR24201:SF16">
    <property type="entry name" value="ANKYRIN-1-LIKE-RELATED"/>
    <property type="match status" value="1"/>
</dbReference>
<accession>A0A292PLR4</accession>
<feature type="non-terminal residue" evidence="4">
    <location>
        <position position="140"/>
    </location>
</feature>
<sequence>ETIRIFIDCGEKLNAVDRFGVTPLAAAAARGRLDLVELLLSRGAEVKVENMPNCPFWWAARSGHLDIFRVLHNYPGAGLNSRDMGGSTPLAVAAEMSYNHIARILLSNGRTDANLADVFANTPLHKAVRRGNVGLVRMLM</sequence>
<dbReference type="SMART" id="SM00248">
    <property type="entry name" value="ANK"/>
    <property type="match status" value="3"/>
</dbReference>
<keyword evidence="1" id="KW-0677">Repeat</keyword>
<dbReference type="Proteomes" id="UP001412239">
    <property type="component" value="Unassembled WGS sequence"/>
</dbReference>
<evidence type="ECO:0000313" key="4">
    <source>
        <dbReference type="EMBL" id="CUS08446.1"/>
    </source>
</evidence>
<dbReference type="Pfam" id="PF12796">
    <property type="entry name" value="Ank_2"/>
    <property type="match status" value="1"/>
</dbReference>
<keyword evidence="2 3" id="KW-0040">ANK repeat</keyword>
<evidence type="ECO:0000313" key="5">
    <source>
        <dbReference type="Proteomes" id="UP001412239"/>
    </source>
</evidence>
<keyword evidence="5" id="KW-1185">Reference proteome</keyword>
<dbReference type="InterPro" id="IPR002110">
    <property type="entry name" value="Ankyrin_rpt"/>
</dbReference>
<gene>
    <name evidence="4" type="ORF">GSTUAT00007456001</name>
</gene>
<dbReference type="Gene3D" id="1.25.40.20">
    <property type="entry name" value="Ankyrin repeat-containing domain"/>
    <property type="match status" value="1"/>
</dbReference>
<evidence type="ECO:0000256" key="1">
    <source>
        <dbReference type="ARBA" id="ARBA00022737"/>
    </source>
</evidence>
<dbReference type="SUPFAM" id="SSF48403">
    <property type="entry name" value="Ankyrin repeat"/>
    <property type="match status" value="1"/>
</dbReference>
<dbReference type="PANTHER" id="PTHR24201">
    <property type="entry name" value="ANK_REP_REGION DOMAIN-CONTAINING PROTEIN"/>
    <property type="match status" value="1"/>
</dbReference>
<feature type="non-terminal residue" evidence="4">
    <location>
        <position position="1"/>
    </location>
</feature>
<dbReference type="PROSITE" id="PS50297">
    <property type="entry name" value="ANK_REP_REGION"/>
    <property type="match status" value="2"/>
</dbReference>
<dbReference type="EMBL" id="LN891131">
    <property type="protein sequence ID" value="CUS08446.1"/>
    <property type="molecule type" value="Genomic_DNA"/>
</dbReference>
<feature type="repeat" description="ANK" evidence="3">
    <location>
        <begin position="119"/>
        <end position="140"/>
    </location>
</feature>
<evidence type="ECO:0000256" key="3">
    <source>
        <dbReference type="PROSITE-ProRule" id="PRU00023"/>
    </source>
</evidence>
<dbReference type="InterPro" id="IPR050776">
    <property type="entry name" value="Ank_Repeat/CDKN_Inhibitor"/>
</dbReference>
<dbReference type="GO" id="GO:0005634">
    <property type="term" value="C:nucleus"/>
    <property type="evidence" value="ECO:0007669"/>
    <property type="project" value="TreeGrafter"/>
</dbReference>
<organism evidence="4 5">
    <name type="scientific">Tuber aestivum</name>
    <name type="common">summer truffle</name>
    <dbReference type="NCBI Taxonomy" id="59557"/>
    <lineage>
        <taxon>Eukaryota</taxon>
        <taxon>Fungi</taxon>
        <taxon>Dikarya</taxon>
        <taxon>Ascomycota</taxon>
        <taxon>Pezizomycotina</taxon>
        <taxon>Pezizomycetes</taxon>
        <taxon>Pezizales</taxon>
        <taxon>Tuberaceae</taxon>
        <taxon>Tuber</taxon>
    </lineage>
</organism>
<dbReference type="InterPro" id="IPR036770">
    <property type="entry name" value="Ankyrin_rpt-contain_sf"/>
</dbReference>
<reference evidence="4" key="1">
    <citation type="submission" date="2015-10" db="EMBL/GenBank/DDBJ databases">
        <authorList>
            <person name="Regsiter A."/>
            <person name="william w."/>
        </authorList>
    </citation>
    <scope>NUCLEOTIDE SEQUENCE</scope>
    <source>
        <strain evidence="4">Montdore</strain>
    </source>
</reference>
<name>A0A292PLR4_9PEZI</name>
<protein>
    <submittedName>
        <fullName evidence="4">Uncharacterized protein</fullName>
    </submittedName>
</protein>
<dbReference type="Pfam" id="PF00023">
    <property type="entry name" value="Ank"/>
    <property type="match status" value="1"/>
</dbReference>
<dbReference type="AlphaFoldDB" id="A0A292PLR4"/>
<feature type="repeat" description="ANK" evidence="3">
    <location>
        <begin position="19"/>
        <end position="51"/>
    </location>
</feature>
<proteinExistence type="predicted"/>